<dbReference type="InterPro" id="IPR003494">
    <property type="entry name" value="SHS2_FtsA"/>
</dbReference>
<dbReference type="Pfam" id="PF02491">
    <property type="entry name" value="SHS2_FTSA"/>
    <property type="match status" value="1"/>
</dbReference>
<sequence length="418" mass="44671">MSDIITGLDIGTSSIRAVIGEYSEDGSLLITGVGTAPSTGLRAGIIVNIESTMKSIKTAIEGAEMMAGREVRSCITAVGGSQIESLISKGLVAVTAKNRSSREINEEDIRRVIEASRAVNIPLDRNILHVVPRSYIVDGQGGIKDPLNMLGVRLESEVCIITSSRTSTENLLRCVSRAGYTVDNVMLKTLCSAQAAVSEEERELGSIVIDLGGGTTDVLVLAEGSPLCAVSVPVGGSLVTNDISLVRGISFDTAEKVKKTSGCCWEALINEDDEVVIPGIGGNPPQVISRLEICGIIRPRIEEIFAMVRQRLPEQVKKQRLSGSVVLAGGGALMSGIAELAAKEFKTENVRIARPGNFGGPAEIYRSPEFATVTGLLLNGMNAVRSRQEGENRAGAKRRKTDSESVLRNFLQWLKEFF</sequence>
<keyword evidence="3 5" id="KW-0472">Membrane</keyword>
<dbReference type="OrthoDB" id="9768127at2"/>
<organism evidence="8 9">
    <name type="scientific">Treponema maltophilum ATCC 51939</name>
    <dbReference type="NCBI Taxonomy" id="1125699"/>
    <lineage>
        <taxon>Bacteria</taxon>
        <taxon>Pseudomonadati</taxon>
        <taxon>Spirochaetota</taxon>
        <taxon>Spirochaetia</taxon>
        <taxon>Spirochaetales</taxon>
        <taxon>Treponemataceae</taxon>
        <taxon>Treponema</taxon>
    </lineage>
</organism>
<evidence type="ECO:0000256" key="1">
    <source>
        <dbReference type="ARBA" id="ARBA00022475"/>
    </source>
</evidence>
<protein>
    <recommendedName>
        <fullName evidence="5 6">Cell division protein FtsA</fullName>
    </recommendedName>
</protein>
<dbReference type="PIRSF" id="PIRSF003101">
    <property type="entry name" value="FtsA"/>
    <property type="match status" value="1"/>
</dbReference>
<keyword evidence="4 5" id="KW-0131">Cell cycle</keyword>
<dbReference type="HOGENOM" id="CLU_037850_3_2_12"/>
<keyword evidence="1 5" id="KW-1003">Cell membrane</keyword>
<comment type="subunit">
    <text evidence="5">Self-interacts. Interacts with FtsZ.</text>
</comment>
<dbReference type="SMART" id="SM00842">
    <property type="entry name" value="FtsA"/>
    <property type="match status" value="1"/>
</dbReference>
<name>S3JYZ3_TREMA</name>
<feature type="domain" description="SHS2" evidence="7">
    <location>
        <begin position="5"/>
        <end position="196"/>
    </location>
</feature>
<dbReference type="Gene3D" id="3.30.420.40">
    <property type="match status" value="2"/>
</dbReference>
<dbReference type="GO" id="GO:0009898">
    <property type="term" value="C:cytoplasmic side of plasma membrane"/>
    <property type="evidence" value="ECO:0007669"/>
    <property type="project" value="UniProtKB-UniRule"/>
</dbReference>
<evidence type="ECO:0000256" key="4">
    <source>
        <dbReference type="ARBA" id="ARBA00023306"/>
    </source>
</evidence>
<dbReference type="Gene3D" id="3.30.1490.110">
    <property type="match status" value="1"/>
</dbReference>
<dbReference type="RefSeq" id="WP_016525061.1">
    <property type="nucleotide sequence ID" value="NZ_KE332518.1"/>
</dbReference>
<dbReference type="GO" id="GO:0043093">
    <property type="term" value="P:FtsZ-dependent cytokinesis"/>
    <property type="evidence" value="ECO:0007669"/>
    <property type="project" value="UniProtKB-UniRule"/>
</dbReference>
<evidence type="ECO:0000259" key="7">
    <source>
        <dbReference type="SMART" id="SM00842"/>
    </source>
</evidence>
<gene>
    <name evidence="5" type="primary">ftsA</name>
    <name evidence="8" type="ORF">HMPREF9194_00767</name>
</gene>
<comment type="subcellular location">
    <subcellularLocation>
        <location evidence="5">Cell membrane</location>
        <topology evidence="5">Peripheral membrane protein</topology>
        <orientation evidence="5">Cytoplasmic side</orientation>
    </subcellularLocation>
    <text evidence="5">Localizes to the Z ring in an FtsZ-dependent manner. Targeted to the membrane through a conserved C-terminal amphipathic helix.</text>
</comment>
<evidence type="ECO:0000256" key="2">
    <source>
        <dbReference type="ARBA" id="ARBA00022618"/>
    </source>
</evidence>
<dbReference type="InterPro" id="IPR050696">
    <property type="entry name" value="FtsA/MreB"/>
</dbReference>
<keyword evidence="9" id="KW-1185">Reference proteome</keyword>
<dbReference type="HAMAP" id="MF_02033">
    <property type="entry name" value="FtsA"/>
    <property type="match status" value="1"/>
</dbReference>
<dbReference type="PATRIC" id="fig|1125699.3.peg.780"/>
<reference evidence="8 9" key="1">
    <citation type="submission" date="2013-04" db="EMBL/GenBank/DDBJ databases">
        <title>The Genome Sequence of Treponema maltophilum ATCC 51939.</title>
        <authorList>
            <consortium name="The Broad Institute Genomics Platform"/>
            <person name="Earl A."/>
            <person name="Ward D."/>
            <person name="Feldgarden M."/>
            <person name="Gevers D."/>
            <person name="Leonetti C."/>
            <person name="Blanton J.M."/>
            <person name="Dewhirst F.E."/>
            <person name="Izard J."/>
            <person name="Walker B."/>
            <person name="Young S."/>
            <person name="Zeng Q."/>
            <person name="Gargeya S."/>
            <person name="Fitzgerald M."/>
            <person name="Haas B."/>
            <person name="Abouelleil A."/>
            <person name="Allen A.W."/>
            <person name="Alvarado L."/>
            <person name="Arachchi H.M."/>
            <person name="Berlin A.M."/>
            <person name="Chapman S.B."/>
            <person name="Gainer-Dewar J."/>
            <person name="Goldberg J."/>
            <person name="Griggs A."/>
            <person name="Gujja S."/>
            <person name="Hansen M."/>
            <person name="Howarth C."/>
            <person name="Imamovic A."/>
            <person name="Ireland A."/>
            <person name="Larimer J."/>
            <person name="McCowan C."/>
            <person name="Murphy C."/>
            <person name="Pearson M."/>
            <person name="Poon T.W."/>
            <person name="Priest M."/>
            <person name="Roberts A."/>
            <person name="Saif S."/>
            <person name="Shea T."/>
            <person name="Sisk P."/>
            <person name="Sykes S."/>
            <person name="Wortman J."/>
            <person name="Nusbaum C."/>
            <person name="Birren B."/>
        </authorList>
    </citation>
    <scope>NUCLEOTIDE SEQUENCE [LARGE SCALE GENOMIC DNA]</scope>
    <source>
        <strain evidence="8 9">ATCC 51939</strain>
    </source>
</reference>
<dbReference type="GO" id="GO:0032153">
    <property type="term" value="C:cell division site"/>
    <property type="evidence" value="ECO:0007669"/>
    <property type="project" value="UniProtKB-UniRule"/>
</dbReference>
<accession>S3JYZ3</accession>
<dbReference type="STRING" id="1125699.HMPREF9194_00767"/>
<evidence type="ECO:0000313" key="9">
    <source>
        <dbReference type="Proteomes" id="UP000014541"/>
    </source>
</evidence>
<evidence type="ECO:0000256" key="6">
    <source>
        <dbReference type="PIRNR" id="PIRNR003101"/>
    </source>
</evidence>
<comment type="similarity">
    <text evidence="5 6">Belongs to the FtsA/MreB family.</text>
</comment>
<keyword evidence="2 5" id="KW-0132">Cell division</keyword>
<evidence type="ECO:0000256" key="5">
    <source>
        <dbReference type="HAMAP-Rule" id="MF_02033"/>
    </source>
</evidence>
<dbReference type="NCBIfam" id="TIGR01174">
    <property type="entry name" value="ftsA"/>
    <property type="match status" value="1"/>
</dbReference>
<comment type="function">
    <text evidence="5 6">Cell division protein that is involved in the assembly of the Z ring. May serve as a membrane anchor for the Z ring.</text>
</comment>
<dbReference type="EMBL" id="ATFF01000006">
    <property type="protein sequence ID" value="EPF30450.1"/>
    <property type="molecule type" value="Genomic_DNA"/>
</dbReference>
<comment type="caution">
    <text evidence="8">The sequence shown here is derived from an EMBL/GenBank/DDBJ whole genome shotgun (WGS) entry which is preliminary data.</text>
</comment>
<dbReference type="PANTHER" id="PTHR32432">
    <property type="entry name" value="CELL DIVISION PROTEIN FTSA-RELATED"/>
    <property type="match status" value="1"/>
</dbReference>
<dbReference type="PANTHER" id="PTHR32432:SF4">
    <property type="entry name" value="CELL DIVISION PROTEIN FTSA"/>
    <property type="match status" value="1"/>
</dbReference>
<dbReference type="Proteomes" id="UP000014541">
    <property type="component" value="Unassembled WGS sequence"/>
</dbReference>
<dbReference type="InterPro" id="IPR020823">
    <property type="entry name" value="Cell_div_FtsA"/>
</dbReference>
<dbReference type="Pfam" id="PF14450">
    <property type="entry name" value="FtsA"/>
    <property type="match status" value="1"/>
</dbReference>
<dbReference type="AlphaFoldDB" id="S3JYZ3"/>
<evidence type="ECO:0000313" key="8">
    <source>
        <dbReference type="EMBL" id="EPF30450.1"/>
    </source>
</evidence>
<dbReference type="InterPro" id="IPR043129">
    <property type="entry name" value="ATPase_NBD"/>
</dbReference>
<dbReference type="CDD" id="cd24048">
    <property type="entry name" value="ASKHA_NBD_FtsA"/>
    <property type="match status" value="1"/>
</dbReference>
<dbReference type="SUPFAM" id="SSF53067">
    <property type="entry name" value="Actin-like ATPase domain"/>
    <property type="match status" value="2"/>
</dbReference>
<evidence type="ECO:0000256" key="3">
    <source>
        <dbReference type="ARBA" id="ARBA00023136"/>
    </source>
</evidence>
<dbReference type="eggNOG" id="COG0849">
    <property type="taxonomic scope" value="Bacteria"/>
</dbReference>
<proteinExistence type="inferred from homology"/>